<evidence type="ECO:0000313" key="5">
    <source>
        <dbReference type="EMBL" id="KAA9161587.1"/>
    </source>
</evidence>
<accession>A0A5N0V5D9</accession>
<dbReference type="GO" id="GO:0000976">
    <property type="term" value="F:transcription cis-regulatory region binding"/>
    <property type="evidence" value="ECO:0007669"/>
    <property type="project" value="TreeGrafter"/>
</dbReference>
<evidence type="ECO:0000256" key="2">
    <source>
        <dbReference type="PROSITE-ProRule" id="PRU00169"/>
    </source>
</evidence>
<feature type="region of interest" description="Disordered" evidence="3">
    <location>
        <begin position="43"/>
        <end position="66"/>
    </location>
</feature>
<reference evidence="5" key="1">
    <citation type="submission" date="2019-09" db="EMBL/GenBank/DDBJ databases">
        <authorList>
            <person name="Teo W.F.A."/>
            <person name="Duangmal K."/>
        </authorList>
    </citation>
    <scope>NUCLEOTIDE SEQUENCE [LARGE SCALE GENOMIC DNA]</scope>
    <source>
        <strain evidence="5">K81G1</strain>
    </source>
</reference>
<organism evidence="5 6">
    <name type="scientific">Amycolatopsis acidicola</name>
    <dbReference type="NCBI Taxonomy" id="2596893"/>
    <lineage>
        <taxon>Bacteria</taxon>
        <taxon>Bacillati</taxon>
        <taxon>Actinomycetota</taxon>
        <taxon>Actinomycetes</taxon>
        <taxon>Pseudonocardiales</taxon>
        <taxon>Pseudonocardiaceae</taxon>
        <taxon>Amycolatopsis</taxon>
    </lineage>
</organism>
<dbReference type="OrthoDB" id="236568at2"/>
<dbReference type="InterPro" id="IPR001789">
    <property type="entry name" value="Sig_transdc_resp-reg_receiver"/>
</dbReference>
<dbReference type="SUPFAM" id="SSF52172">
    <property type="entry name" value="CheY-like"/>
    <property type="match status" value="1"/>
</dbReference>
<sequence length="230" mass="25395">MTRISPATPLCVDWFASHSKWNVDPVTRFSQVTIFSLRRRGRAGGGGLMTDHERPADDGHQNSIEGNPGNTVQLRNLHGGIYINSQIHASSGNPCSSEPRRPLHVLAVDDESHGLEELVFLLQEDHRVGEVAAFTDTTDAARYLGRAPHDHPVDAVFLDVRMPGLDGLDLARLVARFARRPGIVLVTAFEGHAVEAFDIEVQHYLLKPLSKTKLGHAIDRLWRAGHGKQD</sequence>
<evidence type="ECO:0000256" key="3">
    <source>
        <dbReference type="SAM" id="MobiDB-lite"/>
    </source>
</evidence>
<dbReference type="GO" id="GO:0000156">
    <property type="term" value="F:phosphorelay response regulator activity"/>
    <property type="evidence" value="ECO:0007669"/>
    <property type="project" value="TreeGrafter"/>
</dbReference>
<dbReference type="Pfam" id="PF00072">
    <property type="entry name" value="Response_reg"/>
    <property type="match status" value="1"/>
</dbReference>
<gene>
    <name evidence="5" type="ORF">FPZ12_013835</name>
</gene>
<name>A0A5N0V5D9_9PSEU</name>
<dbReference type="InterPro" id="IPR011006">
    <property type="entry name" value="CheY-like_superfamily"/>
</dbReference>
<dbReference type="PROSITE" id="PS50110">
    <property type="entry name" value="RESPONSE_REGULATORY"/>
    <property type="match status" value="1"/>
</dbReference>
<keyword evidence="1" id="KW-0238">DNA-binding</keyword>
<dbReference type="InterPro" id="IPR039420">
    <property type="entry name" value="WalR-like"/>
</dbReference>
<dbReference type="PANTHER" id="PTHR48111">
    <property type="entry name" value="REGULATOR OF RPOS"/>
    <property type="match status" value="1"/>
</dbReference>
<dbReference type="GO" id="GO:0005829">
    <property type="term" value="C:cytosol"/>
    <property type="evidence" value="ECO:0007669"/>
    <property type="project" value="TreeGrafter"/>
</dbReference>
<evidence type="ECO:0000313" key="6">
    <source>
        <dbReference type="Proteomes" id="UP000319769"/>
    </source>
</evidence>
<dbReference type="Proteomes" id="UP000319769">
    <property type="component" value="Unassembled WGS sequence"/>
</dbReference>
<proteinExistence type="predicted"/>
<feature type="modified residue" description="4-aspartylphosphate" evidence="2">
    <location>
        <position position="159"/>
    </location>
</feature>
<feature type="compositionally biased region" description="Basic and acidic residues" evidence="3">
    <location>
        <begin position="50"/>
        <end position="60"/>
    </location>
</feature>
<feature type="domain" description="Response regulatory" evidence="4">
    <location>
        <begin position="104"/>
        <end position="222"/>
    </location>
</feature>
<evidence type="ECO:0000256" key="1">
    <source>
        <dbReference type="ARBA" id="ARBA00023125"/>
    </source>
</evidence>
<dbReference type="AlphaFoldDB" id="A0A5N0V5D9"/>
<protein>
    <submittedName>
        <fullName evidence="5">Response regulator</fullName>
    </submittedName>
</protein>
<evidence type="ECO:0000259" key="4">
    <source>
        <dbReference type="PROSITE" id="PS50110"/>
    </source>
</evidence>
<dbReference type="EMBL" id="VMNW02000016">
    <property type="protein sequence ID" value="KAA9161587.1"/>
    <property type="molecule type" value="Genomic_DNA"/>
</dbReference>
<keyword evidence="6" id="KW-1185">Reference proteome</keyword>
<dbReference type="GO" id="GO:0006355">
    <property type="term" value="P:regulation of DNA-templated transcription"/>
    <property type="evidence" value="ECO:0007669"/>
    <property type="project" value="TreeGrafter"/>
</dbReference>
<dbReference type="GO" id="GO:0032993">
    <property type="term" value="C:protein-DNA complex"/>
    <property type="evidence" value="ECO:0007669"/>
    <property type="project" value="TreeGrafter"/>
</dbReference>
<comment type="caution">
    <text evidence="5">The sequence shown here is derived from an EMBL/GenBank/DDBJ whole genome shotgun (WGS) entry which is preliminary data.</text>
</comment>
<dbReference type="SMART" id="SM00448">
    <property type="entry name" value="REC"/>
    <property type="match status" value="1"/>
</dbReference>
<keyword evidence="2" id="KW-0597">Phosphoprotein</keyword>
<dbReference type="Gene3D" id="3.40.50.2300">
    <property type="match status" value="1"/>
</dbReference>
<dbReference type="PANTHER" id="PTHR48111:SF69">
    <property type="entry name" value="RESPONSE REGULATOR RECEIVER"/>
    <property type="match status" value="1"/>
</dbReference>